<dbReference type="EMBL" id="MPUH01000166">
    <property type="protein sequence ID" value="OMJ87847.1"/>
    <property type="molecule type" value="Genomic_DNA"/>
</dbReference>
<dbReference type="SUPFAM" id="SSF56300">
    <property type="entry name" value="Metallo-dependent phosphatases"/>
    <property type="match status" value="1"/>
</dbReference>
<dbReference type="InterPro" id="IPR029052">
    <property type="entry name" value="Metallo-depent_PP-like"/>
</dbReference>
<sequence>MPKITQGRIIGVLLSISLLILAYSFIKFHTLEKSPTSLETLTVASNETLRFHVIGDYGLLDPVYDYPILPLKSVATAMGKRAESYPISMIMTTGDNIYPQIDSLLDSKFFKVFEEIFKVNGLLNIPWYLAYGNHDCYYSNNFGETLSKLYPQLSMPTAPWNLTLNMSNFSVSLTFLSCNLHCHKPTPNPYLIKYCNSVNPSNSTFSEYSWLESHLKSISSQSHITWNLVFIHYPIFSASAGFGDTDSLQKYLFPLLQKYQVDAVFSGHTHNMQYFVANKTVGFVHQNYSMNCYKKSHIICKGIPKMCWNHDVECEEDKCENKLSFEGMRERINGDRNQRYKKGEYIHQIVQGASGGLLDPLCELDNPMALPLFGIAEYGFTEVELSKDYMKTRFILANSSRIEYETVIYREDD</sequence>
<dbReference type="AlphaFoldDB" id="A0A1R2CFP3"/>
<dbReference type="InterPro" id="IPR051558">
    <property type="entry name" value="Metallophosphoesterase_PAP"/>
</dbReference>
<evidence type="ECO:0000313" key="5">
    <source>
        <dbReference type="Proteomes" id="UP000187209"/>
    </source>
</evidence>
<evidence type="ECO:0000313" key="4">
    <source>
        <dbReference type="EMBL" id="OMJ87847.1"/>
    </source>
</evidence>
<keyword evidence="5" id="KW-1185">Reference proteome</keyword>
<evidence type="ECO:0000256" key="2">
    <source>
        <dbReference type="ARBA" id="ARBA00022801"/>
    </source>
</evidence>
<accession>A0A1R2CFP3</accession>
<evidence type="ECO:0000256" key="1">
    <source>
        <dbReference type="ARBA" id="ARBA00022729"/>
    </source>
</evidence>
<keyword evidence="2" id="KW-0378">Hydrolase</keyword>
<feature type="domain" description="Calcineurin-like phosphoesterase" evidence="3">
    <location>
        <begin position="74"/>
        <end position="271"/>
    </location>
</feature>
<organism evidence="4 5">
    <name type="scientific">Stentor coeruleus</name>
    <dbReference type="NCBI Taxonomy" id="5963"/>
    <lineage>
        <taxon>Eukaryota</taxon>
        <taxon>Sar</taxon>
        <taxon>Alveolata</taxon>
        <taxon>Ciliophora</taxon>
        <taxon>Postciliodesmatophora</taxon>
        <taxon>Heterotrichea</taxon>
        <taxon>Heterotrichida</taxon>
        <taxon>Stentoridae</taxon>
        <taxon>Stentor</taxon>
    </lineage>
</organism>
<dbReference type="InterPro" id="IPR004843">
    <property type="entry name" value="Calcineurin-like_PHP"/>
</dbReference>
<dbReference type="PANTHER" id="PTHR10161:SF14">
    <property type="entry name" value="TARTRATE-RESISTANT ACID PHOSPHATASE TYPE 5"/>
    <property type="match status" value="1"/>
</dbReference>
<protein>
    <recommendedName>
        <fullName evidence="3">Calcineurin-like phosphoesterase domain-containing protein</fullName>
    </recommendedName>
</protein>
<dbReference type="OrthoDB" id="411211at2759"/>
<dbReference type="GO" id="GO:0016787">
    <property type="term" value="F:hydrolase activity"/>
    <property type="evidence" value="ECO:0007669"/>
    <property type="project" value="UniProtKB-KW"/>
</dbReference>
<comment type="caution">
    <text evidence="4">The sequence shown here is derived from an EMBL/GenBank/DDBJ whole genome shotgun (WGS) entry which is preliminary data.</text>
</comment>
<dbReference type="PANTHER" id="PTHR10161">
    <property type="entry name" value="TARTRATE-RESISTANT ACID PHOSPHATASE TYPE 5"/>
    <property type="match status" value="1"/>
</dbReference>
<evidence type="ECO:0000259" key="3">
    <source>
        <dbReference type="Pfam" id="PF00149"/>
    </source>
</evidence>
<proteinExistence type="predicted"/>
<dbReference type="Gene3D" id="3.60.21.10">
    <property type="match status" value="1"/>
</dbReference>
<keyword evidence="1" id="KW-0732">Signal</keyword>
<gene>
    <name evidence="4" type="ORF">SteCoe_10328</name>
</gene>
<dbReference type="Proteomes" id="UP000187209">
    <property type="component" value="Unassembled WGS sequence"/>
</dbReference>
<name>A0A1R2CFP3_9CILI</name>
<reference evidence="4 5" key="1">
    <citation type="submission" date="2016-11" db="EMBL/GenBank/DDBJ databases">
        <title>The macronuclear genome of Stentor coeruleus: a giant cell with tiny introns.</title>
        <authorList>
            <person name="Slabodnick M."/>
            <person name="Ruby J.G."/>
            <person name="Reiff S.B."/>
            <person name="Swart E.C."/>
            <person name="Gosai S."/>
            <person name="Prabakaran S."/>
            <person name="Witkowska E."/>
            <person name="Larue G.E."/>
            <person name="Fisher S."/>
            <person name="Freeman R.M."/>
            <person name="Gunawardena J."/>
            <person name="Chu W."/>
            <person name="Stover N.A."/>
            <person name="Gregory B.D."/>
            <person name="Nowacki M."/>
            <person name="Derisi J."/>
            <person name="Roy S.W."/>
            <person name="Marshall W.F."/>
            <person name="Sood P."/>
        </authorList>
    </citation>
    <scope>NUCLEOTIDE SEQUENCE [LARGE SCALE GENOMIC DNA]</scope>
    <source>
        <strain evidence="4">WM001</strain>
    </source>
</reference>
<dbReference type="Pfam" id="PF00149">
    <property type="entry name" value="Metallophos"/>
    <property type="match status" value="1"/>
</dbReference>